<dbReference type="SMART" id="SM00220">
    <property type="entry name" value="S_TKc"/>
    <property type="match status" value="1"/>
</dbReference>
<comment type="similarity">
    <text evidence="1">Belongs to the protein kinase superfamily. CMGC Ser/Thr protein kinase family. CDC2/CDKX subfamily.</text>
</comment>
<dbReference type="InterPro" id="IPR050108">
    <property type="entry name" value="CDK"/>
</dbReference>
<dbReference type="PANTHER" id="PTHR24056:SF535">
    <property type="entry name" value="PROTEIN KINASE DOMAIN-CONTAINING PROTEIN"/>
    <property type="match status" value="1"/>
</dbReference>
<name>A0ABR0UTY4_REHGL</name>
<dbReference type="Gene3D" id="1.10.510.10">
    <property type="entry name" value="Transferase(Phosphotransferase) domain 1"/>
    <property type="match status" value="1"/>
</dbReference>
<dbReference type="Proteomes" id="UP001318860">
    <property type="component" value="Unassembled WGS sequence"/>
</dbReference>
<evidence type="ECO:0000256" key="2">
    <source>
        <dbReference type="ARBA" id="ARBA00022679"/>
    </source>
</evidence>
<feature type="region of interest" description="Disordered" evidence="7">
    <location>
        <begin position="29"/>
        <end position="91"/>
    </location>
</feature>
<sequence length="570" mass="63652">MGCVQARGTTYSPERALEKLKFENGYVKGENAGRYNSSRQQHQRGRDFNKSLRGGGEAKVAANTGGGGARGGGGERKISRESERGMNGGGNVPMRILAEKIAADELVDGWPKWLVDNVPPDALAGLVPKSADSYDKLAKVGQGTYSNVYKARDKSTGKIVALKKVRFDTSEPQSVKFMAREIIMLKKLDHPNIIKLEGIATSRMQYSLYLVFDFMQSDLTKVISRPEGRLTEPQVKSYMQQLLSGLQHCHERGILHRDIKGSNLLIDKDGVLKIADFGLANTYLNKPKRPLTSRVVTLWYRAPELLLGSTDYGVGIDLWSAGCLLAEMFVGRPIMPGRNEIEQLHKIYKLCGSPSEDYWKKVKPPQHSDPHNTLGLLDRLLSFDPTYRGTTATALQSEFFTTSPLPCDLSGLPMIHTEEDKHVQSMDRRRIFNTKQRSEKSNGSHRRKVSFYDLIGDSAYVKQQVTRKSQETNSSSSTSSVTKPNSTQEIPPRSPTPAFRSQHNRSAKTEAHPNALKNIKNYPLLLASLTEAAHHLEESNSSLYRRSLSNIDFRNLDLEKISKLFGLEDN</sequence>
<evidence type="ECO:0000259" key="8">
    <source>
        <dbReference type="PROSITE" id="PS50011"/>
    </source>
</evidence>
<keyword evidence="10" id="KW-1185">Reference proteome</keyword>
<evidence type="ECO:0000313" key="10">
    <source>
        <dbReference type="Proteomes" id="UP001318860"/>
    </source>
</evidence>
<protein>
    <recommendedName>
        <fullName evidence="8">Protein kinase domain-containing protein</fullName>
    </recommendedName>
</protein>
<feature type="binding site" evidence="6">
    <location>
        <position position="163"/>
    </location>
    <ligand>
        <name>ATP</name>
        <dbReference type="ChEBI" id="CHEBI:30616"/>
    </ligand>
</feature>
<dbReference type="SUPFAM" id="SSF56112">
    <property type="entry name" value="Protein kinase-like (PK-like)"/>
    <property type="match status" value="1"/>
</dbReference>
<reference evidence="9 10" key="1">
    <citation type="journal article" date="2021" name="Comput. Struct. Biotechnol. J.">
        <title>De novo genome assembly of the potent medicinal plant Rehmannia glutinosa using nanopore technology.</title>
        <authorList>
            <person name="Ma L."/>
            <person name="Dong C."/>
            <person name="Song C."/>
            <person name="Wang X."/>
            <person name="Zheng X."/>
            <person name="Niu Y."/>
            <person name="Chen S."/>
            <person name="Feng W."/>
        </authorList>
    </citation>
    <scope>NUCLEOTIDE SEQUENCE [LARGE SCALE GENOMIC DNA]</scope>
    <source>
        <strain evidence="9">DH-2019</strain>
    </source>
</reference>
<dbReference type="Gene3D" id="3.30.200.20">
    <property type="entry name" value="Phosphorylase Kinase, domain 1"/>
    <property type="match status" value="1"/>
</dbReference>
<keyword evidence="4" id="KW-0418">Kinase</keyword>
<feature type="compositionally biased region" description="Low complexity" evidence="7">
    <location>
        <begin position="471"/>
        <end position="487"/>
    </location>
</feature>
<gene>
    <name evidence="9" type="ORF">DH2020_040520</name>
</gene>
<evidence type="ECO:0000256" key="6">
    <source>
        <dbReference type="PROSITE-ProRule" id="PRU10141"/>
    </source>
</evidence>
<dbReference type="InterPro" id="IPR000719">
    <property type="entry name" value="Prot_kinase_dom"/>
</dbReference>
<dbReference type="InterPro" id="IPR008271">
    <property type="entry name" value="Ser/Thr_kinase_AS"/>
</dbReference>
<dbReference type="CDD" id="cd07840">
    <property type="entry name" value="STKc_CDK9_like"/>
    <property type="match status" value="1"/>
</dbReference>
<comment type="caution">
    <text evidence="9">The sequence shown here is derived from an EMBL/GenBank/DDBJ whole genome shotgun (WGS) entry which is preliminary data.</text>
</comment>
<organism evidence="9 10">
    <name type="scientific">Rehmannia glutinosa</name>
    <name type="common">Chinese foxglove</name>
    <dbReference type="NCBI Taxonomy" id="99300"/>
    <lineage>
        <taxon>Eukaryota</taxon>
        <taxon>Viridiplantae</taxon>
        <taxon>Streptophyta</taxon>
        <taxon>Embryophyta</taxon>
        <taxon>Tracheophyta</taxon>
        <taxon>Spermatophyta</taxon>
        <taxon>Magnoliopsida</taxon>
        <taxon>eudicotyledons</taxon>
        <taxon>Gunneridae</taxon>
        <taxon>Pentapetalae</taxon>
        <taxon>asterids</taxon>
        <taxon>lamiids</taxon>
        <taxon>Lamiales</taxon>
        <taxon>Orobanchaceae</taxon>
        <taxon>Rehmannieae</taxon>
        <taxon>Rehmannia</taxon>
    </lineage>
</organism>
<feature type="compositionally biased region" description="Basic and acidic residues" evidence="7">
    <location>
        <begin position="73"/>
        <end position="84"/>
    </location>
</feature>
<dbReference type="PROSITE" id="PS00108">
    <property type="entry name" value="PROTEIN_KINASE_ST"/>
    <property type="match status" value="1"/>
</dbReference>
<feature type="region of interest" description="Disordered" evidence="7">
    <location>
        <begin position="419"/>
        <end position="448"/>
    </location>
</feature>
<dbReference type="InterPro" id="IPR017441">
    <property type="entry name" value="Protein_kinase_ATP_BS"/>
</dbReference>
<dbReference type="Pfam" id="PF00069">
    <property type="entry name" value="Pkinase"/>
    <property type="match status" value="1"/>
</dbReference>
<feature type="domain" description="Protein kinase" evidence="8">
    <location>
        <begin position="134"/>
        <end position="400"/>
    </location>
</feature>
<evidence type="ECO:0000256" key="3">
    <source>
        <dbReference type="ARBA" id="ARBA00022741"/>
    </source>
</evidence>
<dbReference type="PROSITE" id="PS50011">
    <property type="entry name" value="PROTEIN_KINASE_DOM"/>
    <property type="match status" value="1"/>
</dbReference>
<evidence type="ECO:0000256" key="7">
    <source>
        <dbReference type="SAM" id="MobiDB-lite"/>
    </source>
</evidence>
<evidence type="ECO:0000256" key="5">
    <source>
        <dbReference type="ARBA" id="ARBA00022840"/>
    </source>
</evidence>
<dbReference type="InterPro" id="IPR011009">
    <property type="entry name" value="Kinase-like_dom_sf"/>
</dbReference>
<dbReference type="PANTHER" id="PTHR24056">
    <property type="entry name" value="CELL DIVISION PROTEIN KINASE"/>
    <property type="match status" value="1"/>
</dbReference>
<dbReference type="PROSITE" id="PS00107">
    <property type="entry name" value="PROTEIN_KINASE_ATP"/>
    <property type="match status" value="1"/>
</dbReference>
<evidence type="ECO:0000313" key="9">
    <source>
        <dbReference type="EMBL" id="KAK6125746.1"/>
    </source>
</evidence>
<evidence type="ECO:0000256" key="4">
    <source>
        <dbReference type="ARBA" id="ARBA00022777"/>
    </source>
</evidence>
<evidence type="ECO:0000256" key="1">
    <source>
        <dbReference type="ARBA" id="ARBA00006485"/>
    </source>
</evidence>
<keyword evidence="5 6" id="KW-0067">ATP-binding</keyword>
<feature type="compositionally biased region" description="Basic and acidic residues" evidence="7">
    <location>
        <begin position="419"/>
        <end position="442"/>
    </location>
</feature>
<feature type="region of interest" description="Disordered" evidence="7">
    <location>
        <begin position="463"/>
        <end position="515"/>
    </location>
</feature>
<keyword evidence="2" id="KW-0808">Transferase</keyword>
<accession>A0ABR0UTY4</accession>
<dbReference type="EMBL" id="JABTTQ020002141">
    <property type="protein sequence ID" value="KAK6125746.1"/>
    <property type="molecule type" value="Genomic_DNA"/>
</dbReference>
<proteinExistence type="inferred from homology"/>
<keyword evidence="3 6" id="KW-0547">Nucleotide-binding</keyword>